<feature type="compositionally biased region" description="Polar residues" evidence="1">
    <location>
        <begin position="69"/>
        <end position="78"/>
    </location>
</feature>
<evidence type="ECO:0000313" key="3">
    <source>
        <dbReference type="Proteomes" id="UP000192907"/>
    </source>
</evidence>
<organism evidence="2 3">
    <name type="scientific">Pseudobacteriovorax antillogorgiicola</name>
    <dbReference type="NCBI Taxonomy" id="1513793"/>
    <lineage>
        <taxon>Bacteria</taxon>
        <taxon>Pseudomonadati</taxon>
        <taxon>Bdellovibrionota</taxon>
        <taxon>Oligoflexia</taxon>
        <taxon>Oligoflexales</taxon>
        <taxon>Pseudobacteriovoracaceae</taxon>
        <taxon>Pseudobacteriovorax</taxon>
    </lineage>
</organism>
<sequence>MIRYLIATLGMTMAFVACKSKSSGEDPGATSKAAIGGDSYTSDPGSSSLKTPDGAQGSSDELGVILPGASTNPQSNQEPDLGVVVSVLLDQAELQEGESTWVHLNLSQALDMPLEISWSIQGTANDDDLVQPPPSVTVEPGETSGTFEIKLSDDTEPEATELLVLKPQYESQPNLSRVQAIKLIIRDNDASRPSQEVLSLSSFDLKLDQGELVSEWPDRSESDRQVTSADTARPYFYQGGEGIPPSLSFDGIDDRLNVESHTELNLGTFTEKSISVLFRTSDDVDSRQMIYEQGGSSRGLSISIHQGKIQFCGWNIPNDDGLVTTPWPVSCVSTVANTYTDYHGVLVYSSMEQKIRAYVNGSLMGEVGGVGKLFAHSGRIGIGAVADNTLFYDSYTGLSNFKGRIFDVALYNWALDSGELLGLFHAIASDYGLKDTSLYFTLSHQEIRENSPEVPQLTISLTEPLARDLLISLIVDGDIGDTQLRSGQFVFPAFETEMKIPVPIIDDSEEELQELVTVSLNSEVPILSGPQSLMILDDDSYYPKGNAVLWLRGDRSQTTVWDDVFGVWQAKSFSDSGVPQWAAQGLQGQAAWVFDGVDDGLTIPDAASFNTSTTTLNKSIAVVFQVANDVITRQVIFEQGGGQRGTNIYLENGNLNVSMWNLPQDQGDGSWGPKRLSTAVSEDSQYTVLLVYNGMAREFEAFVNGVSIGVAEDIGTLYSHSGDLGIGAMKEGSYFASGAENGNGHYFNGVIAELIYWNQSIDDTERGDMEEYFTRRYREQRPL</sequence>
<keyword evidence="3" id="KW-1185">Reference proteome</keyword>
<dbReference type="GO" id="GO:0030246">
    <property type="term" value="F:carbohydrate binding"/>
    <property type="evidence" value="ECO:0007669"/>
    <property type="project" value="UniProtKB-KW"/>
</dbReference>
<keyword evidence="2" id="KW-0430">Lectin</keyword>
<name>A0A1Y6CP24_9BACT</name>
<dbReference type="SUPFAM" id="SSF141072">
    <property type="entry name" value="CalX-like"/>
    <property type="match status" value="2"/>
</dbReference>
<dbReference type="InterPro" id="IPR038081">
    <property type="entry name" value="CalX-like_sf"/>
</dbReference>
<accession>A0A1Y6CP24</accession>
<dbReference type="PROSITE" id="PS51257">
    <property type="entry name" value="PROKAR_LIPOPROTEIN"/>
    <property type="match status" value="1"/>
</dbReference>
<dbReference type="InterPro" id="IPR013320">
    <property type="entry name" value="ConA-like_dom_sf"/>
</dbReference>
<evidence type="ECO:0000313" key="2">
    <source>
        <dbReference type="EMBL" id="SMF63071.1"/>
    </source>
</evidence>
<proteinExistence type="predicted"/>
<dbReference type="SUPFAM" id="SSF49899">
    <property type="entry name" value="Concanavalin A-like lectins/glucanases"/>
    <property type="match status" value="2"/>
</dbReference>
<evidence type="ECO:0000256" key="1">
    <source>
        <dbReference type="SAM" id="MobiDB-lite"/>
    </source>
</evidence>
<dbReference type="Proteomes" id="UP000192907">
    <property type="component" value="Unassembled WGS sequence"/>
</dbReference>
<dbReference type="Gene3D" id="2.60.120.200">
    <property type="match status" value="2"/>
</dbReference>
<gene>
    <name evidence="2" type="ORF">SAMN06296036_121108</name>
</gene>
<feature type="compositionally biased region" description="Polar residues" evidence="1">
    <location>
        <begin position="39"/>
        <end position="50"/>
    </location>
</feature>
<dbReference type="EMBL" id="FWZT01000021">
    <property type="protein sequence ID" value="SMF63071.1"/>
    <property type="molecule type" value="Genomic_DNA"/>
</dbReference>
<protein>
    <submittedName>
        <fullName evidence="2">Concanavalin A-like lectin/glucanases superfamily protein</fullName>
    </submittedName>
</protein>
<dbReference type="Gene3D" id="2.60.40.2030">
    <property type="match status" value="2"/>
</dbReference>
<dbReference type="OrthoDB" id="5288759at2"/>
<dbReference type="RefSeq" id="WP_132323214.1">
    <property type="nucleotide sequence ID" value="NZ_FWZT01000021.1"/>
</dbReference>
<reference evidence="3" key="1">
    <citation type="submission" date="2017-04" db="EMBL/GenBank/DDBJ databases">
        <authorList>
            <person name="Varghese N."/>
            <person name="Submissions S."/>
        </authorList>
    </citation>
    <scope>NUCLEOTIDE SEQUENCE [LARGE SCALE GENOMIC DNA]</scope>
    <source>
        <strain evidence="3">RKEM611</strain>
    </source>
</reference>
<dbReference type="AlphaFoldDB" id="A0A1Y6CP24"/>
<feature type="region of interest" description="Disordered" evidence="1">
    <location>
        <begin position="20"/>
        <end position="78"/>
    </location>
</feature>